<dbReference type="Proteomes" id="UP001152795">
    <property type="component" value="Unassembled WGS sequence"/>
</dbReference>
<evidence type="ECO:0000313" key="2">
    <source>
        <dbReference type="EMBL" id="CAB4038283.1"/>
    </source>
</evidence>
<name>A0A7D9JZF5_PARCT</name>
<gene>
    <name evidence="2" type="ORF">PACLA_8A018157</name>
</gene>
<accession>A0A7D9JZF5</accession>
<evidence type="ECO:0000256" key="1">
    <source>
        <dbReference type="SAM" id="MobiDB-lite"/>
    </source>
</evidence>
<organism evidence="2 3">
    <name type="scientific">Paramuricea clavata</name>
    <name type="common">Red gorgonian</name>
    <name type="synonym">Violescent sea-whip</name>
    <dbReference type="NCBI Taxonomy" id="317549"/>
    <lineage>
        <taxon>Eukaryota</taxon>
        <taxon>Metazoa</taxon>
        <taxon>Cnidaria</taxon>
        <taxon>Anthozoa</taxon>
        <taxon>Octocorallia</taxon>
        <taxon>Malacalcyonacea</taxon>
        <taxon>Plexauridae</taxon>
        <taxon>Paramuricea</taxon>
    </lineage>
</organism>
<dbReference type="AlphaFoldDB" id="A0A7D9JZF5"/>
<protein>
    <submittedName>
        <fullName evidence="2">Uncharacterized protein</fullName>
    </submittedName>
</protein>
<comment type="caution">
    <text evidence="2">The sequence shown here is derived from an EMBL/GenBank/DDBJ whole genome shotgun (WGS) entry which is preliminary data.</text>
</comment>
<feature type="region of interest" description="Disordered" evidence="1">
    <location>
        <begin position="1"/>
        <end position="20"/>
    </location>
</feature>
<feature type="compositionally biased region" description="Basic and acidic residues" evidence="1">
    <location>
        <begin position="1"/>
        <end position="11"/>
    </location>
</feature>
<keyword evidence="3" id="KW-1185">Reference proteome</keyword>
<proteinExistence type="predicted"/>
<reference evidence="2" key="1">
    <citation type="submission" date="2020-04" db="EMBL/GenBank/DDBJ databases">
        <authorList>
            <person name="Alioto T."/>
            <person name="Alioto T."/>
            <person name="Gomez Garrido J."/>
        </authorList>
    </citation>
    <scope>NUCLEOTIDE SEQUENCE</scope>
    <source>
        <strain evidence="2">A484AB</strain>
    </source>
</reference>
<dbReference type="EMBL" id="CACRXK020024025">
    <property type="protein sequence ID" value="CAB4038283.1"/>
    <property type="molecule type" value="Genomic_DNA"/>
</dbReference>
<evidence type="ECO:0000313" key="3">
    <source>
        <dbReference type="Proteomes" id="UP001152795"/>
    </source>
</evidence>
<sequence>MVLDKLREQASKQKTGKTLSRSTKCLHVLTQLALKIRDLTEFDTRHVKQDVTYDEEYEDGAEDDRAHSIKLPLARPAWRFSAAAFHGASRVQDMDRRNDNERNE</sequence>